<sequence length="166" mass="18299">MEISHIETLLREAERRAIAQVIRAHSEWTLLQLFSNLEGPRGEVLSALTLREIFAEPQLGSVVMPNDGGPPIDQGLLEQAKRLRGREFSTFVREVLAEAPGPVGAAYLRARLGGPRWKLQGALRELEAAGVVVRRGATSSTQYRLIAGGGRDPRRAPSAERQQRSR</sequence>
<evidence type="ECO:0000256" key="1">
    <source>
        <dbReference type="SAM" id="MobiDB-lite"/>
    </source>
</evidence>
<keyword evidence="3" id="KW-1185">Reference proteome</keyword>
<gene>
    <name evidence="2" type="ORF">ENSA5_38550</name>
</gene>
<proteinExistence type="predicted"/>
<dbReference type="RefSeq" id="WP_106393173.1">
    <property type="nucleotide sequence ID" value="NZ_PVNK01000169.1"/>
</dbReference>
<evidence type="ECO:0000313" key="2">
    <source>
        <dbReference type="EMBL" id="PRP95502.1"/>
    </source>
</evidence>
<feature type="compositionally biased region" description="Basic and acidic residues" evidence="1">
    <location>
        <begin position="151"/>
        <end position="166"/>
    </location>
</feature>
<reference evidence="2 3" key="1">
    <citation type="submission" date="2018-03" db="EMBL/GenBank/DDBJ databases">
        <title>Draft Genome Sequences of the Obligatory Marine Myxobacteria Enhygromyxa salina SWB005.</title>
        <authorList>
            <person name="Poehlein A."/>
            <person name="Moghaddam J.A."/>
            <person name="Harms H."/>
            <person name="Alanjari M."/>
            <person name="Koenig G.M."/>
            <person name="Daniel R."/>
            <person name="Schaeberle T.F."/>
        </authorList>
    </citation>
    <scope>NUCLEOTIDE SEQUENCE [LARGE SCALE GENOMIC DNA]</scope>
    <source>
        <strain evidence="2 3">SWB005</strain>
    </source>
</reference>
<evidence type="ECO:0000313" key="3">
    <source>
        <dbReference type="Proteomes" id="UP000237968"/>
    </source>
</evidence>
<name>A0A2S9XRL0_9BACT</name>
<accession>A0A2S9XRL0</accession>
<dbReference type="EMBL" id="PVNK01000169">
    <property type="protein sequence ID" value="PRP95502.1"/>
    <property type="molecule type" value="Genomic_DNA"/>
</dbReference>
<organism evidence="2 3">
    <name type="scientific">Enhygromyxa salina</name>
    <dbReference type="NCBI Taxonomy" id="215803"/>
    <lineage>
        <taxon>Bacteria</taxon>
        <taxon>Pseudomonadati</taxon>
        <taxon>Myxococcota</taxon>
        <taxon>Polyangia</taxon>
        <taxon>Nannocystales</taxon>
        <taxon>Nannocystaceae</taxon>
        <taxon>Enhygromyxa</taxon>
    </lineage>
</organism>
<feature type="region of interest" description="Disordered" evidence="1">
    <location>
        <begin position="147"/>
        <end position="166"/>
    </location>
</feature>
<dbReference type="AlphaFoldDB" id="A0A2S9XRL0"/>
<dbReference type="Proteomes" id="UP000237968">
    <property type="component" value="Unassembled WGS sequence"/>
</dbReference>
<protein>
    <submittedName>
        <fullName evidence="2">Uncharacterized protein</fullName>
    </submittedName>
</protein>
<comment type="caution">
    <text evidence="2">The sequence shown here is derived from an EMBL/GenBank/DDBJ whole genome shotgun (WGS) entry which is preliminary data.</text>
</comment>